<evidence type="ECO:0000256" key="3">
    <source>
        <dbReference type="ARBA" id="ARBA00022917"/>
    </source>
</evidence>
<accession>A0A5N5JBX6</accession>
<feature type="compositionally biased region" description="Acidic residues" evidence="4">
    <location>
        <begin position="222"/>
        <end position="237"/>
    </location>
</feature>
<name>A0A5N5JBX6_9ROSI</name>
<protein>
    <submittedName>
        <fullName evidence="5">Uncharacterized protein</fullName>
    </submittedName>
</protein>
<dbReference type="GO" id="GO:0005852">
    <property type="term" value="C:eukaryotic translation initiation factor 3 complex"/>
    <property type="evidence" value="ECO:0007669"/>
    <property type="project" value="InterPro"/>
</dbReference>
<keyword evidence="1" id="KW-0963">Cytoplasm</keyword>
<reference evidence="6" key="1">
    <citation type="journal article" date="2019" name="Gigascience">
        <title>De novo genome assembly of the endangered Acer yangbiense, a plant species with extremely small populations endemic to Yunnan Province, China.</title>
        <authorList>
            <person name="Yang J."/>
            <person name="Wariss H.M."/>
            <person name="Tao L."/>
            <person name="Zhang R."/>
            <person name="Yun Q."/>
            <person name="Hollingsworth P."/>
            <person name="Dao Z."/>
            <person name="Luo G."/>
            <person name="Guo H."/>
            <person name="Ma Y."/>
            <person name="Sun W."/>
        </authorList>
    </citation>
    <scope>NUCLEOTIDE SEQUENCE [LARGE SCALE GENOMIC DNA]</scope>
    <source>
        <strain evidence="6">cv. br00</strain>
    </source>
</reference>
<dbReference type="GO" id="GO:0003743">
    <property type="term" value="F:translation initiation factor activity"/>
    <property type="evidence" value="ECO:0007669"/>
    <property type="project" value="UniProtKB-KW"/>
</dbReference>
<evidence type="ECO:0000256" key="2">
    <source>
        <dbReference type="ARBA" id="ARBA00022540"/>
    </source>
</evidence>
<dbReference type="InterPro" id="IPR013906">
    <property type="entry name" value="eIF3j"/>
</dbReference>
<dbReference type="Pfam" id="PF08597">
    <property type="entry name" value="eIF3_subunit"/>
    <property type="match status" value="1"/>
</dbReference>
<dbReference type="InterPro" id="IPR023194">
    <property type="entry name" value="eIF3-like_dom_sf"/>
</dbReference>
<evidence type="ECO:0000256" key="1">
    <source>
        <dbReference type="ARBA" id="ARBA00022490"/>
    </source>
</evidence>
<dbReference type="AlphaFoldDB" id="A0A5N5JBX6"/>
<keyword evidence="2" id="KW-0396">Initiation factor</keyword>
<gene>
    <name evidence="5" type="ORF">DKX38_027407</name>
</gene>
<evidence type="ECO:0000313" key="6">
    <source>
        <dbReference type="Proteomes" id="UP000326939"/>
    </source>
</evidence>
<dbReference type="Gene3D" id="1.10.246.60">
    <property type="entry name" value="Eukaryotic translation initiation factor 3 like domains"/>
    <property type="match status" value="1"/>
</dbReference>
<dbReference type="EMBL" id="VDCV01000017">
    <property type="protein sequence ID" value="KAB5516759.1"/>
    <property type="molecule type" value="Genomic_DNA"/>
</dbReference>
<proteinExistence type="predicted"/>
<dbReference type="PANTHER" id="PTHR21681">
    <property type="entry name" value="EUKARYOTIC TRANSLATION INITIATION FACTOR 3 SUBUNIT J"/>
    <property type="match status" value="1"/>
</dbReference>
<evidence type="ECO:0000313" key="5">
    <source>
        <dbReference type="EMBL" id="KAB5516759.1"/>
    </source>
</evidence>
<dbReference type="PANTHER" id="PTHR21681:SF0">
    <property type="entry name" value="EUKARYOTIC TRANSLATION INITIATION FACTOR 3 SUBUNIT J"/>
    <property type="match status" value="1"/>
</dbReference>
<organism evidence="5 6">
    <name type="scientific">Salix brachista</name>
    <dbReference type="NCBI Taxonomy" id="2182728"/>
    <lineage>
        <taxon>Eukaryota</taxon>
        <taxon>Viridiplantae</taxon>
        <taxon>Streptophyta</taxon>
        <taxon>Embryophyta</taxon>
        <taxon>Tracheophyta</taxon>
        <taxon>Spermatophyta</taxon>
        <taxon>Magnoliopsida</taxon>
        <taxon>eudicotyledons</taxon>
        <taxon>Gunneridae</taxon>
        <taxon>Pentapetalae</taxon>
        <taxon>rosids</taxon>
        <taxon>fabids</taxon>
        <taxon>Malpighiales</taxon>
        <taxon>Salicaceae</taxon>
        <taxon>Saliceae</taxon>
        <taxon>Salix</taxon>
    </lineage>
</organism>
<dbReference type="Proteomes" id="UP000326939">
    <property type="component" value="Chromosome 17"/>
</dbReference>
<feature type="region of interest" description="Disordered" evidence="4">
    <location>
        <begin position="324"/>
        <end position="343"/>
    </location>
</feature>
<keyword evidence="6" id="KW-1185">Reference proteome</keyword>
<feature type="region of interest" description="Disordered" evidence="4">
    <location>
        <begin position="217"/>
        <end position="239"/>
    </location>
</feature>
<keyword evidence="3" id="KW-0648">Protein biosynthesis</keyword>
<sequence length="526" mass="61041">MEDWGKRFYRFLVLFRSSIRLYLFGVVWFSGLKDTVITSSCWIQINVWGLVWVRQIELDISVYLCLLEYSTVYSVSSWVIVRTAGPDYGCICPILKSVKFLFCKHKPLHNLGFVRPSNDLMFVRYGLREVFWKCFSKLHEKKDKAVGLTKGDCVNLRIHLMCRGFTETAFVSRIKWHIEIFHVDVSLCVHVFYSADLVAHLFSEDVQIPPLLSKEHPRNKWDDEDDVKESWEDEDEPTPVWEQHTQLVMENGSFYQKRNARNYDSEGAFMQSGKTCAYLLELSILFKRSGSLGRGGREDFCGQGFIKKSVQKCDADIWDAYPPLVKPPPEKVPKKSTAKTTEKKGKTVEVVKEEKLDALAEKLHQQRLVEEADFRSTIELFAKKGDEKSLDSFIPKSESDFLEYAELISHKLHTFEFLTWSKNIHSQMQKSYHYIGLLKAIIRLSMIAMKAADAKEVSASVAAIANEKMKLRKKPTLAKRSKLVKWNHWFRKGKIFTLKRKQLHVNKPEDDLVVNPYDALDDCDFM</sequence>
<evidence type="ECO:0000256" key="4">
    <source>
        <dbReference type="SAM" id="MobiDB-lite"/>
    </source>
</evidence>
<comment type="caution">
    <text evidence="5">The sequence shown here is derived from an EMBL/GenBank/DDBJ whole genome shotgun (WGS) entry which is preliminary data.</text>
</comment>